<comment type="caution">
    <text evidence="4">The sequence shown here is derived from an EMBL/GenBank/DDBJ whole genome shotgun (WGS) entry which is preliminary data.</text>
</comment>
<dbReference type="GO" id="GO:0016020">
    <property type="term" value="C:membrane"/>
    <property type="evidence" value="ECO:0007669"/>
    <property type="project" value="TreeGrafter"/>
</dbReference>
<keyword evidence="1" id="KW-1133">Transmembrane helix</keyword>
<sequence length="639" mass="73313">MFIKYQPHIDLLRALAVFLVILNHLEFSFFSGGFIGVDIFFVLSGYLITQNIVNEKAQTDKFSFLAFYQRRVIRLVPALLATIIISTLFFISIMTTEEIQNYLRTVISSLTLSSNIYYTTLLNDYFSINAKSTPLLHIWSLNLEEQFYLFWPLFLLFTLKFSNKIKILYIIILILISVFISHKILQTNSVAAYYLLPSRVFEFAIGALIAIIPKYKLHRTTSIFLGAFTAFSLIMTNKFIDQNTPFPSYIALIPCSLTAIFIYTAHHLSSKFLQPFQYLGKISYPMYLWHWPIITYLSLLSIQLSLPIQLLVISITIGLSAGTYELLERIIKRSAHKIKKPIRLLFILPSTLIILISMLYLTFLNKKHTDPLAPALTNNLNQIKCIDQSGHPRADCFLGDSTKENISIFLTGDSHANAQSGFVDHLAKDVSQKGYEMTFSSTAFLPFIERSVLDVKTHEIKKIPMFQSLNSDILSIMKQLQPKIVIMGGYFPHNWKRNIYSSSESPNSSSKETFILGLNNAITEIHKIGAKVVLINDNPILNEIDIHCNLRTEASKCYFSREEYIKDFMEWQQVLKGIKEQHPELIIIDFNDIICPSNKCFSSLNGIPLYRDNQHLTYQGSKEIAIEYLKIYDNPLKPQ</sequence>
<keyword evidence="1" id="KW-0472">Membrane</keyword>
<feature type="domain" description="SGNH" evidence="3">
    <location>
        <begin position="392"/>
        <end position="625"/>
    </location>
</feature>
<dbReference type="EMBL" id="JAOCBE010000001">
    <property type="protein sequence ID" value="MDH0970459.1"/>
    <property type="molecule type" value="Genomic_DNA"/>
</dbReference>
<evidence type="ECO:0000256" key="1">
    <source>
        <dbReference type="SAM" id="Phobius"/>
    </source>
</evidence>
<evidence type="ECO:0000313" key="4">
    <source>
        <dbReference type="EMBL" id="MDH0970459.1"/>
    </source>
</evidence>
<keyword evidence="4" id="KW-0808">Transferase</keyword>
<feature type="transmembrane region" description="Helical" evidence="1">
    <location>
        <begin position="223"/>
        <end position="240"/>
    </location>
</feature>
<feature type="transmembrane region" description="Helical" evidence="1">
    <location>
        <begin position="246"/>
        <end position="265"/>
    </location>
</feature>
<dbReference type="GO" id="GO:0016747">
    <property type="term" value="F:acyltransferase activity, transferring groups other than amino-acyl groups"/>
    <property type="evidence" value="ECO:0007669"/>
    <property type="project" value="InterPro"/>
</dbReference>
<dbReference type="Proteomes" id="UP001159915">
    <property type="component" value="Unassembled WGS sequence"/>
</dbReference>
<feature type="domain" description="Acyltransferase 3" evidence="2">
    <location>
        <begin position="9"/>
        <end position="321"/>
    </location>
</feature>
<feature type="transmembrane region" description="Helical" evidence="1">
    <location>
        <begin position="35"/>
        <end position="54"/>
    </location>
</feature>
<keyword evidence="4" id="KW-0012">Acyltransferase</keyword>
<evidence type="ECO:0000259" key="3">
    <source>
        <dbReference type="Pfam" id="PF19040"/>
    </source>
</evidence>
<dbReference type="Pfam" id="PF01757">
    <property type="entry name" value="Acyl_transf_3"/>
    <property type="match status" value="1"/>
</dbReference>
<evidence type="ECO:0000259" key="2">
    <source>
        <dbReference type="Pfam" id="PF01757"/>
    </source>
</evidence>
<dbReference type="InterPro" id="IPR002656">
    <property type="entry name" value="Acyl_transf_3_dom"/>
</dbReference>
<reference evidence="4" key="1">
    <citation type="submission" date="2022-09" db="EMBL/GenBank/DDBJ databases">
        <title>Intensive care unit water sources are persistently colonized with multi-drug resistant bacteria and are the site of extensive horizontal gene transfer of antibiotic resistance genes.</title>
        <authorList>
            <person name="Diorio-Toth L."/>
        </authorList>
    </citation>
    <scope>NUCLEOTIDE SEQUENCE</scope>
    <source>
        <strain evidence="4">GD03920</strain>
    </source>
</reference>
<evidence type="ECO:0000313" key="5">
    <source>
        <dbReference type="Proteomes" id="UP001159915"/>
    </source>
</evidence>
<name>A0AA42SNI2_ACIJO</name>
<feature type="transmembrane region" description="Helical" evidence="1">
    <location>
        <begin position="191"/>
        <end position="211"/>
    </location>
</feature>
<proteinExistence type="predicted"/>
<dbReference type="PANTHER" id="PTHR23028">
    <property type="entry name" value="ACETYLTRANSFERASE"/>
    <property type="match status" value="1"/>
</dbReference>
<dbReference type="InterPro" id="IPR043968">
    <property type="entry name" value="SGNH"/>
</dbReference>
<dbReference type="PANTHER" id="PTHR23028:SF53">
    <property type="entry name" value="ACYL_TRANSF_3 DOMAIN-CONTAINING PROTEIN"/>
    <property type="match status" value="1"/>
</dbReference>
<dbReference type="InterPro" id="IPR050879">
    <property type="entry name" value="Acyltransferase_3"/>
</dbReference>
<keyword evidence="1" id="KW-0812">Transmembrane</keyword>
<organism evidence="4 5">
    <name type="scientific">Acinetobacter johnsonii</name>
    <dbReference type="NCBI Taxonomy" id="40214"/>
    <lineage>
        <taxon>Bacteria</taxon>
        <taxon>Pseudomonadati</taxon>
        <taxon>Pseudomonadota</taxon>
        <taxon>Gammaproteobacteria</taxon>
        <taxon>Moraxellales</taxon>
        <taxon>Moraxellaceae</taxon>
        <taxon>Acinetobacter</taxon>
    </lineage>
</organism>
<protein>
    <submittedName>
        <fullName evidence="4">Acyltransferase</fullName>
    </submittedName>
</protein>
<feature type="transmembrane region" description="Helical" evidence="1">
    <location>
        <begin position="75"/>
        <end position="94"/>
    </location>
</feature>
<feature type="transmembrane region" description="Helical" evidence="1">
    <location>
        <begin position="342"/>
        <end position="363"/>
    </location>
</feature>
<dbReference type="Pfam" id="PF19040">
    <property type="entry name" value="SGNH"/>
    <property type="match status" value="1"/>
</dbReference>
<dbReference type="RefSeq" id="WP_279670813.1">
    <property type="nucleotide sequence ID" value="NZ_JAOCBE010000001.1"/>
</dbReference>
<accession>A0AA42SNI2</accession>
<gene>
    <name evidence="4" type="ORF">N5C10_14840</name>
</gene>
<feature type="transmembrane region" description="Helical" evidence="1">
    <location>
        <begin position="310"/>
        <end position="330"/>
    </location>
</feature>
<dbReference type="GO" id="GO:0009103">
    <property type="term" value="P:lipopolysaccharide biosynthetic process"/>
    <property type="evidence" value="ECO:0007669"/>
    <property type="project" value="TreeGrafter"/>
</dbReference>
<dbReference type="AlphaFoldDB" id="A0AA42SNI2"/>
<feature type="transmembrane region" description="Helical" evidence="1">
    <location>
        <begin position="167"/>
        <end position="185"/>
    </location>
</feature>